<dbReference type="RefSeq" id="WP_044048595.1">
    <property type="nucleotide sequence ID" value="NZ_CP003984.1"/>
</dbReference>
<dbReference type="Gene3D" id="2.70.98.10">
    <property type="match status" value="1"/>
</dbReference>
<dbReference type="GO" id="GO:0006006">
    <property type="term" value="P:glucose metabolic process"/>
    <property type="evidence" value="ECO:0007669"/>
    <property type="project" value="TreeGrafter"/>
</dbReference>
<reference evidence="4 5" key="1">
    <citation type="journal article" date="2014" name="ISME J.">
        <title>Adaptation of an abundant Roseobacter RCA organism to pelagic systems revealed by genomic and transcriptomic analyses.</title>
        <authorList>
            <person name="Voget S."/>
            <person name="Wemheuer B."/>
            <person name="Brinkhoff T."/>
            <person name="Vollmers J."/>
            <person name="Dietrich S."/>
            <person name="Giebel H.A."/>
            <person name="Beardsley C."/>
            <person name="Sardemann C."/>
            <person name="Bakenhus I."/>
            <person name="Billerbeck S."/>
            <person name="Daniel R."/>
            <person name="Simon M."/>
        </authorList>
    </citation>
    <scope>NUCLEOTIDE SEQUENCE [LARGE SCALE GENOMIC DNA]</scope>
    <source>
        <strain evidence="4 5">RCA23</strain>
    </source>
</reference>
<keyword evidence="3" id="KW-0119">Carbohydrate metabolism</keyword>
<dbReference type="InterPro" id="IPR047215">
    <property type="entry name" value="Galactose_mutarotase-like"/>
</dbReference>
<accession>A0AAN0VH40</accession>
<proteinExistence type="inferred from homology"/>
<protein>
    <submittedName>
        <fullName evidence="4">Aldose 1-epimerase GalM</fullName>
        <ecNumber evidence="4">5.1.3.3</ecNumber>
    </submittedName>
</protein>
<keyword evidence="2 4" id="KW-0413">Isomerase</keyword>
<gene>
    <name evidence="4" type="primary">galM</name>
    <name evidence="4" type="ORF">RCA23_c01380</name>
</gene>
<dbReference type="Proteomes" id="UP000028680">
    <property type="component" value="Chromosome"/>
</dbReference>
<evidence type="ECO:0000256" key="1">
    <source>
        <dbReference type="ARBA" id="ARBA00006206"/>
    </source>
</evidence>
<dbReference type="CDD" id="cd09019">
    <property type="entry name" value="galactose_mutarotase_like"/>
    <property type="match status" value="1"/>
</dbReference>
<organism evidence="4 5">
    <name type="scientific">Planktomarina temperata RCA23</name>
    <dbReference type="NCBI Taxonomy" id="666509"/>
    <lineage>
        <taxon>Bacteria</taxon>
        <taxon>Pseudomonadati</taxon>
        <taxon>Pseudomonadota</taxon>
        <taxon>Alphaproteobacteria</taxon>
        <taxon>Rhodobacterales</taxon>
        <taxon>Paracoccaceae</taxon>
        <taxon>Planktomarina</taxon>
    </lineage>
</organism>
<evidence type="ECO:0000313" key="4">
    <source>
        <dbReference type="EMBL" id="AII85705.1"/>
    </source>
</evidence>
<dbReference type="Pfam" id="PF01263">
    <property type="entry name" value="Aldose_epim"/>
    <property type="match status" value="1"/>
</dbReference>
<dbReference type="PANTHER" id="PTHR10091:SF49">
    <property type="entry name" value="ALDOSE 1-EPIMERASE"/>
    <property type="match status" value="1"/>
</dbReference>
<comment type="similarity">
    <text evidence="1">Belongs to the aldose epimerase family.</text>
</comment>
<dbReference type="EC" id="5.1.3.3" evidence="4"/>
<sequence>MPIASFGQTADGREVQKISLRSEQLTVTILTLGAVINDVRLTGVAWPLTLGSPDVAGYEGKLSSFGSFMGPVINRIKGCTAEIDGQRYTFEKHHSGNLTQHSGSTGMHRQIWSIAEHGPDYVVLTLSLSDGLGGFPGNRDITLRYDIEGASLRMTATASSDAPTPFNPANHSYWSLDPTPGYGGQKLQIAADHYSEPDAELMPTGRILPVDDSPYDFSTGRSLAGDASEFYDLNLCLSSSKAALRPIAKLTGREGVCMEMATTECGLQLYDGGTIDGRDYPTHHRAPYGPYAAPALEAQSWPGSLAQTHFPDIILRPGAPYRQITSWTFSAKQIG</sequence>
<dbReference type="AlphaFoldDB" id="A0AAN0VH40"/>
<dbReference type="GO" id="GO:0030246">
    <property type="term" value="F:carbohydrate binding"/>
    <property type="evidence" value="ECO:0007669"/>
    <property type="project" value="InterPro"/>
</dbReference>
<keyword evidence="5" id="KW-1185">Reference proteome</keyword>
<evidence type="ECO:0000256" key="3">
    <source>
        <dbReference type="ARBA" id="ARBA00023277"/>
    </source>
</evidence>
<dbReference type="InterPro" id="IPR011013">
    <property type="entry name" value="Gal_mutarotase_sf_dom"/>
</dbReference>
<dbReference type="EMBL" id="CP003984">
    <property type="protein sequence ID" value="AII85705.1"/>
    <property type="molecule type" value="Genomic_DNA"/>
</dbReference>
<evidence type="ECO:0000256" key="2">
    <source>
        <dbReference type="ARBA" id="ARBA00023235"/>
    </source>
</evidence>
<dbReference type="KEGG" id="ptp:RCA23_c01380"/>
<dbReference type="GO" id="GO:0004034">
    <property type="term" value="F:aldose 1-epimerase activity"/>
    <property type="evidence" value="ECO:0007669"/>
    <property type="project" value="UniProtKB-EC"/>
</dbReference>
<evidence type="ECO:0000313" key="5">
    <source>
        <dbReference type="Proteomes" id="UP000028680"/>
    </source>
</evidence>
<dbReference type="PANTHER" id="PTHR10091">
    <property type="entry name" value="ALDOSE-1-EPIMERASE"/>
    <property type="match status" value="1"/>
</dbReference>
<dbReference type="SUPFAM" id="SSF74650">
    <property type="entry name" value="Galactose mutarotase-like"/>
    <property type="match status" value="1"/>
</dbReference>
<dbReference type="InterPro" id="IPR014718">
    <property type="entry name" value="GH-type_carb-bd"/>
</dbReference>
<dbReference type="GO" id="GO:0033499">
    <property type="term" value="P:galactose catabolic process via UDP-galactose, Leloir pathway"/>
    <property type="evidence" value="ECO:0007669"/>
    <property type="project" value="TreeGrafter"/>
</dbReference>
<dbReference type="InterPro" id="IPR008183">
    <property type="entry name" value="Aldose_1/G6P_1-epimerase"/>
</dbReference>
<name>A0AAN0VH40_9RHOB</name>